<dbReference type="AlphaFoldDB" id="A0A4U6SRU9"/>
<organism evidence="2 3">
    <name type="scientific">Setaria viridis</name>
    <name type="common">Green bristlegrass</name>
    <name type="synonym">Setaria italica subsp. viridis</name>
    <dbReference type="NCBI Taxonomy" id="4556"/>
    <lineage>
        <taxon>Eukaryota</taxon>
        <taxon>Viridiplantae</taxon>
        <taxon>Streptophyta</taxon>
        <taxon>Embryophyta</taxon>
        <taxon>Tracheophyta</taxon>
        <taxon>Spermatophyta</taxon>
        <taxon>Magnoliopsida</taxon>
        <taxon>Liliopsida</taxon>
        <taxon>Poales</taxon>
        <taxon>Poaceae</taxon>
        <taxon>PACMAD clade</taxon>
        <taxon>Panicoideae</taxon>
        <taxon>Panicodae</taxon>
        <taxon>Paniceae</taxon>
        <taxon>Cenchrinae</taxon>
        <taxon>Setaria</taxon>
    </lineage>
</organism>
<reference evidence="2" key="1">
    <citation type="submission" date="2019-03" db="EMBL/GenBank/DDBJ databases">
        <title>WGS assembly of Setaria viridis.</title>
        <authorList>
            <person name="Huang P."/>
            <person name="Jenkins J."/>
            <person name="Grimwood J."/>
            <person name="Barry K."/>
            <person name="Healey A."/>
            <person name="Mamidi S."/>
            <person name="Sreedasyam A."/>
            <person name="Shu S."/>
            <person name="Feldman M."/>
            <person name="Wu J."/>
            <person name="Yu Y."/>
            <person name="Chen C."/>
            <person name="Johnson J."/>
            <person name="Rokhsar D."/>
            <person name="Baxter I."/>
            <person name="Schmutz J."/>
            <person name="Brutnell T."/>
            <person name="Kellogg E."/>
        </authorList>
    </citation>
    <scope>NUCLEOTIDE SEQUENCE [LARGE SCALE GENOMIC DNA]</scope>
</reference>
<evidence type="ECO:0000313" key="2">
    <source>
        <dbReference type="EMBL" id="TKV90563.1"/>
    </source>
</evidence>
<gene>
    <name evidence="2" type="ORF">SEVIR_9G037500v2</name>
</gene>
<name>A0A4U6SRU9_SETVI</name>
<keyword evidence="3" id="KW-1185">Reference proteome</keyword>
<evidence type="ECO:0000256" key="1">
    <source>
        <dbReference type="SAM" id="MobiDB-lite"/>
    </source>
</evidence>
<evidence type="ECO:0000313" key="3">
    <source>
        <dbReference type="Proteomes" id="UP000298652"/>
    </source>
</evidence>
<dbReference type="Proteomes" id="UP000298652">
    <property type="component" value="Chromosome 9"/>
</dbReference>
<protein>
    <submittedName>
        <fullName evidence="2">Uncharacterized protein</fullName>
    </submittedName>
</protein>
<sequence length="117" mass="12839">MGTERGGIKRGAQPCLDRAREGPWPPPPPPHAVPCCLWRREQEGVDGWWEWMATVMCPPCFPCTLFLGHNHWVCLVRLGLAPCSKILERGPSSHVARLVCPSQSSAASEYLTCASTG</sequence>
<dbReference type="Gramene" id="TKV90563">
    <property type="protein sequence ID" value="TKV90563"/>
    <property type="gene ID" value="SEVIR_9G037500v2"/>
</dbReference>
<accession>A0A4U6SRU9</accession>
<feature type="region of interest" description="Disordered" evidence="1">
    <location>
        <begin position="1"/>
        <end position="27"/>
    </location>
</feature>
<dbReference type="EMBL" id="CM016560">
    <property type="protein sequence ID" value="TKV90563.1"/>
    <property type="molecule type" value="Genomic_DNA"/>
</dbReference>
<proteinExistence type="predicted"/>